<keyword evidence="1" id="KW-0472">Membrane</keyword>
<sequence>MGEGVSFEKNTKIKFLYKYLYSLNRIFINFLIVRTSFKIQIKMIK</sequence>
<keyword evidence="1" id="KW-1133">Transmembrane helix</keyword>
<evidence type="ECO:0000313" key="3">
    <source>
        <dbReference type="Proteomes" id="UP000070646"/>
    </source>
</evidence>
<evidence type="ECO:0000256" key="1">
    <source>
        <dbReference type="SAM" id="Phobius"/>
    </source>
</evidence>
<proteinExistence type="predicted"/>
<evidence type="ECO:0000313" key="2">
    <source>
        <dbReference type="EMBL" id="KXA07358.1"/>
    </source>
</evidence>
<reference evidence="2 3" key="1">
    <citation type="submission" date="2016-01" db="EMBL/GenBank/DDBJ databases">
        <authorList>
            <person name="Oliw E.H."/>
        </authorList>
    </citation>
    <scope>NUCLEOTIDE SEQUENCE [LARGE SCALE GENOMIC DNA]</scope>
    <source>
        <strain evidence="2 3">MJR7757A</strain>
    </source>
</reference>
<protein>
    <submittedName>
        <fullName evidence="2">Uncharacterized protein</fullName>
    </submittedName>
</protein>
<name>A0A133MTI7_CLOPF</name>
<feature type="transmembrane region" description="Helical" evidence="1">
    <location>
        <begin position="19"/>
        <end position="37"/>
    </location>
</feature>
<comment type="caution">
    <text evidence="2">The sequence shown here is derived from an EMBL/GenBank/DDBJ whole genome shotgun (WGS) entry which is preliminary data.</text>
</comment>
<dbReference type="AlphaFoldDB" id="A0A133MTI7"/>
<organism evidence="2 3">
    <name type="scientific">Clostridium perfringens</name>
    <dbReference type="NCBI Taxonomy" id="1502"/>
    <lineage>
        <taxon>Bacteria</taxon>
        <taxon>Bacillati</taxon>
        <taxon>Bacillota</taxon>
        <taxon>Clostridia</taxon>
        <taxon>Eubacteriales</taxon>
        <taxon>Clostridiaceae</taxon>
        <taxon>Clostridium</taxon>
    </lineage>
</organism>
<dbReference type="PATRIC" id="fig|1502.174.peg.2741"/>
<dbReference type="EMBL" id="LRPU01000167">
    <property type="protein sequence ID" value="KXA07358.1"/>
    <property type="molecule type" value="Genomic_DNA"/>
</dbReference>
<dbReference type="Proteomes" id="UP000070646">
    <property type="component" value="Unassembled WGS sequence"/>
</dbReference>
<accession>A0A133MTI7</accession>
<gene>
    <name evidence="2" type="ORF">HMPREF3222_02717</name>
</gene>
<keyword evidence="1" id="KW-0812">Transmembrane</keyword>